<proteinExistence type="predicted"/>
<reference evidence="2" key="2">
    <citation type="submission" date="2022-01" db="EMBL/GenBank/DDBJ databases">
        <authorList>
            <person name="Yamashiro T."/>
            <person name="Shiraishi A."/>
            <person name="Satake H."/>
            <person name="Nakayama K."/>
        </authorList>
    </citation>
    <scope>NUCLEOTIDE SEQUENCE</scope>
</reference>
<feature type="compositionally biased region" description="Polar residues" evidence="1">
    <location>
        <begin position="13"/>
        <end position="32"/>
    </location>
</feature>
<dbReference type="EMBL" id="BQNB010016472">
    <property type="protein sequence ID" value="GJT52181.1"/>
    <property type="molecule type" value="Genomic_DNA"/>
</dbReference>
<name>A0ABQ5EMN7_9ASTR</name>
<feature type="region of interest" description="Disordered" evidence="1">
    <location>
        <begin position="41"/>
        <end position="60"/>
    </location>
</feature>
<evidence type="ECO:0000256" key="1">
    <source>
        <dbReference type="SAM" id="MobiDB-lite"/>
    </source>
</evidence>
<feature type="compositionally biased region" description="Basic and acidic residues" evidence="1">
    <location>
        <begin position="72"/>
        <end position="87"/>
    </location>
</feature>
<gene>
    <name evidence="2" type="ORF">Tco_0978338</name>
</gene>
<organism evidence="2 3">
    <name type="scientific">Tanacetum coccineum</name>
    <dbReference type="NCBI Taxonomy" id="301880"/>
    <lineage>
        <taxon>Eukaryota</taxon>
        <taxon>Viridiplantae</taxon>
        <taxon>Streptophyta</taxon>
        <taxon>Embryophyta</taxon>
        <taxon>Tracheophyta</taxon>
        <taxon>Spermatophyta</taxon>
        <taxon>Magnoliopsida</taxon>
        <taxon>eudicotyledons</taxon>
        <taxon>Gunneridae</taxon>
        <taxon>Pentapetalae</taxon>
        <taxon>asterids</taxon>
        <taxon>campanulids</taxon>
        <taxon>Asterales</taxon>
        <taxon>Asteraceae</taxon>
        <taxon>Asteroideae</taxon>
        <taxon>Anthemideae</taxon>
        <taxon>Anthemidinae</taxon>
        <taxon>Tanacetum</taxon>
    </lineage>
</organism>
<feature type="compositionally biased region" description="Polar residues" evidence="1">
    <location>
        <begin position="43"/>
        <end position="56"/>
    </location>
</feature>
<comment type="caution">
    <text evidence="2">The sequence shown here is derived from an EMBL/GenBank/DDBJ whole genome shotgun (WGS) entry which is preliminary data.</text>
</comment>
<protein>
    <submittedName>
        <fullName evidence="2">Uncharacterized protein</fullName>
    </submittedName>
</protein>
<feature type="region of interest" description="Disordered" evidence="1">
    <location>
        <begin position="1"/>
        <end position="33"/>
    </location>
</feature>
<feature type="region of interest" description="Disordered" evidence="1">
    <location>
        <begin position="72"/>
        <end position="101"/>
    </location>
</feature>
<keyword evidence="3" id="KW-1185">Reference proteome</keyword>
<reference evidence="2" key="1">
    <citation type="journal article" date="2022" name="Int. J. Mol. Sci.">
        <title>Draft Genome of Tanacetum Coccineum: Genomic Comparison of Closely Related Tanacetum-Family Plants.</title>
        <authorList>
            <person name="Yamashiro T."/>
            <person name="Shiraishi A."/>
            <person name="Nakayama K."/>
            <person name="Satake H."/>
        </authorList>
    </citation>
    <scope>NUCLEOTIDE SEQUENCE</scope>
</reference>
<evidence type="ECO:0000313" key="2">
    <source>
        <dbReference type="EMBL" id="GJT52181.1"/>
    </source>
</evidence>
<dbReference type="Proteomes" id="UP001151760">
    <property type="component" value="Unassembled WGS sequence"/>
</dbReference>
<feature type="non-terminal residue" evidence="2">
    <location>
        <position position="101"/>
    </location>
</feature>
<accession>A0ABQ5EMN7</accession>
<sequence>MLERSTGIARVTKATSGQEAITKEQQSPQKVRSISLFRRAAVSSGSKEQQSPQEVRTSGLLRRRLVHNQYLEHGDNLESEDQLRAKGDALISKGPAAESHS</sequence>
<evidence type="ECO:0000313" key="3">
    <source>
        <dbReference type="Proteomes" id="UP001151760"/>
    </source>
</evidence>